<evidence type="ECO:0000313" key="2">
    <source>
        <dbReference type="EMBL" id="MBC8557029.1"/>
    </source>
</evidence>
<feature type="compositionally biased region" description="Basic and acidic residues" evidence="1">
    <location>
        <begin position="58"/>
        <end position="75"/>
    </location>
</feature>
<feature type="region of interest" description="Disordered" evidence="1">
    <location>
        <begin position="26"/>
        <end position="85"/>
    </location>
</feature>
<dbReference type="Proteomes" id="UP000637513">
    <property type="component" value="Unassembled WGS sequence"/>
</dbReference>
<keyword evidence="3" id="KW-1185">Reference proteome</keyword>
<protein>
    <submittedName>
        <fullName evidence="2">Uncharacterized protein</fullName>
    </submittedName>
</protein>
<dbReference type="RefSeq" id="WP_249303896.1">
    <property type="nucleotide sequence ID" value="NZ_JACRSW010000015.1"/>
</dbReference>
<sequence>MNEDSLWKQFATTGKVQDYLSYCKEERKNQGHNSTATEDKKQIQHMCDPRVVQRVSRMKSEGSNHERTGNSHGDDINSISDQRVR</sequence>
<organism evidence="2 3">
    <name type="scientific">Jutongia hominis</name>
    <dbReference type="NCBI Taxonomy" id="2763664"/>
    <lineage>
        <taxon>Bacteria</taxon>
        <taxon>Bacillati</taxon>
        <taxon>Bacillota</taxon>
        <taxon>Clostridia</taxon>
        <taxon>Lachnospirales</taxon>
        <taxon>Lachnospiraceae</taxon>
        <taxon>Jutongia</taxon>
    </lineage>
</organism>
<evidence type="ECO:0000313" key="3">
    <source>
        <dbReference type="Proteomes" id="UP000637513"/>
    </source>
</evidence>
<accession>A0ABR7MT92</accession>
<reference evidence="2 3" key="1">
    <citation type="submission" date="2020-08" db="EMBL/GenBank/DDBJ databases">
        <title>Genome public.</title>
        <authorList>
            <person name="Liu C."/>
            <person name="Sun Q."/>
        </authorList>
    </citation>
    <scope>NUCLEOTIDE SEQUENCE [LARGE SCALE GENOMIC DNA]</scope>
    <source>
        <strain evidence="2 3">BX3</strain>
    </source>
</reference>
<proteinExistence type="predicted"/>
<gene>
    <name evidence="2" type="ORF">H8700_04825</name>
</gene>
<name>A0ABR7MT92_9FIRM</name>
<dbReference type="EMBL" id="JACRSW010000015">
    <property type="protein sequence ID" value="MBC8557029.1"/>
    <property type="molecule type" value="Genomic_DNA"/>
</dbReference>
<evidence type="ECO:0000256" key="1">
    <source>
        <dbReference type="SAM" id="MobiDB-lite"/>
    </source>
</evidence>
<comment type="caution">
    <text evidence="2">The sequence shown here is derived from an EMBL/GenBank/DDBJ whole genome shotgun (WGS) entry which is preliminary data.</text>
</comment>